<keyword evidence="2" id="KW-0067">ATP-binding</keyword>
<sequence>MNREVRQLCARMSLREPQARALTLLAEVLDRITLRKSEQGGDADVAAQLAAIQLIAPQVEDFEREFASLCFALATGVGKTRLMGAFIAYLYLTGHSRHFFVLAPNLTIYEKLKSDFDPASPKYVFKGIPQLAQTPPLLITGENYETGLGVRTEHIAPGTTTPQLFGAATSVQINIFNISKINSEVRGGSAPRMKRLQEYIGESYFEYLAGLDDLVMLMDEAHRYRASAGARAIGELRPLLGLELTATPKTIGAKPQPFRNVIYAYGLGEALADGLVKEPAVATRKDFDPTSVPPDELERIKLEDGIRYHEYVKVELDTYARQTSLPRVRPFMLVVAQDTAHASRVKALMMSDGFFEGRYRGRVIEVHSALKGEESDEATQRLLAVERDETTEVVIHVNKLKEGWDVSNLYTIVPLRASASEILTEQTLGRGLRLPYGKRTGVAAVDRLTIVAHDRFREIIDRAGAPDSVIREQVTIGNGGDVPERAPQASQAQPLSYSALTGEPSQVGANAHEGRVSDDVAAYTITSAADQAIARETLRVLQRYERLPSISQLNTEAIRAKVSAEVAAVLQPRQTPLALQPAPGEPAVERFEDQVARMVAHVTRAVVELTIEIPNVVLIPTRDVSFGFSDFDLQQLSRIAYPAVSEEIVVQQLRDNAREMIGWTKREGRERRAEDYIVSTLIERDEIDYDAHAELLYKLAGQIVAHLRSYLPDEAAVENVLIYYRRQLAEFVWAQMEGHLWETPTDYVPRITRGFSLLRPMAFSLPAGQTPRPFRQPVARGDNIRTLVFTGFQKCCYDLQRFQSAEGEQRLAIVLEDDTDVRRWMKPGPGQFQIEWKSGRAYEPDFVVETGTHKLILEPKARGDIDDVDVQAKARAAARWCSHASEHALGNGGKPWRYALIPHDAMEGGATALGLANRYGVDVVEL</sequence>
<accession>A0ABP9C1J3</accession>
<dbReference type="PANTHER" id="PTHR47396:SF1">
    <property type="entry name" value="ATP-DEPENDENT HELICASE IRC3-RELATED"/>
    <property type="match status" value="1"/>
</dbReference>
<dbReference type="InterPro" id="IPR050742">
    <property type="entry name" value="Helicase_Restrict-Modif_Enz"/>
</dbReference>
<keyword evidence="2" id="KW-0378">Hydrolase</keyword>
<dbReference type="Pfam" id="PF04851">
    <property type="entry name" value="ResIII"/>
    <property type="match status" value="1"/>
</dbReference>
<dbReference type="GO" id="GO:0004386">
    <property type="term" value="F:helicase activity"/>
    <property type="evidence" value="ECO:0007669"/>
    <property type="project" value="UniProtKB-KW"/>
</dbReference>
<comment type="caution">
    <text evidence="2">The sequence shown here is derived from an EMBL/GenBank/DDBJ whole genome shotgun (WGS) entry which is preliminary data.</text>
</comment>
<organism evidence="2 3">
    <name type="scientific">Lysobacter hankyongensis</name>
    <dbReference type="NCBI Taxonomy" id="1176535"/>
    <lineage>
        <taxon>Bacteria</taxon>
        <taxon>Pseudomonadati</taxon>
        <taxon>Pseudomonadota</taxon>
        <taxon>Gammaproteobacteria</taxon>
        <taxon>Lysobacterales</taxon>
        <taxon>Lysobacteraceae</taxon>
        <taxon>Lysobacter</taxon>
    </lineage>
</organism>
<evidence type="ECO:0000259" key="1">
    <source>
        <dbReference type="Pfam" id="PF04851"/>
    </source>
</evidence>
<keyword evidence="2" id="KW-0547">Nucleotide-binding</keyword>
<dbReference type="Gene3D" id="3.40.50.300">
    <property type="entry name" value="P-loop containing nucleotide triphosphate hydrolases"/>
    <property type="match status" value="2"/>
</dbReference>
<protein>
    <submittedName>
        <fullName evidence="2">DEAD/DEAH box helicase family protein</fullName>
    </submittedName>
</protein>
<gene>
    <name evidence="2" type="ORF">GCM10023307_32470</name>
</gene>
<dbReference type="RefSeq" id="WP_345304399.1">
    <property type="nucleotide sequence ID" value="NZ_BAABJE010000017.1"/>
</dbReference>
<dbReference type="EMBL" id="BAABJE010000017">
    <property type="protein sequence ID" value="GAA4803185.1"/>
    <property type="molecule type" value="Genomic_DNA"/>
</dbReference>
<dbReference type="InterPro" id="IPR006935">
    <property type="entry name" value="Helicase/UvrB_N"/>
</dbReference>
<reference evidence="3" key="1">
    <citation type="journal article" date="2019" name="Int. J. Syst. Evol. Microbiol.">
        <title>The Global Catalogue of Microorganisms (GCM) 10K type strain sequencing project: providing services to taxonomists for standard genome sequencing and annotation.</title>
        <authorList>
            <consortium name="The Broad Institute Genomics Platform"/>
            <consortium name="The Broad Institute Genome Sequencing Center for Infectious Disease"/>
            <person name="Wu L."/>
            <person name="Ma J."/>
        </authorList>
    </citation>
    <scope>NUCLEOTIDE SEQUENCE [LARGE SCALE GENOMIC DNA]</scope>
    <source>
        <strain evidence="3">JCM 18204</strain>
    </source>
</reference>
<keyword evidence="2" id="KW-0347">Helicase</keyword>
<dbReference type="PANTHER" id="PTHR47396">
    <property type="entry name" value="TYPE I RESTRICTION ENZYME ECOKI R PROTEIN"/>
    <property type="match status" value="1"/>
</dbReference>
<dbReference type="SUPFAM" id="SSF52540">
    <property type="entry name" value="P-loop containing nucleoside triphosphate hydrolases"/>
    <property type="match status" value="2"/>
</dbReference>
<name>A0ABP9C1J3_9GAMM</name>
<keyword evidence="3" id="KW-1185">Reference proteome</keyword>
<dbReference type="InterPro" id="IPR027417">
    <property type="entry name" value="P-loop_NTPase"/>
</dbReference>
<dbReference type="Proteomes" id="UP001499959">
    <property type="component" value="Unassembled WGS sequence"/>
</dbReference>
<proteinExistence type="predicted"/>
<evidence type="ECO:0000313" key="2">
    <source>
        <dbReference type="EMBL" id="GAA4803185.1"/>
    </source>
</evidence>
<feature type="domain" description="Helicase/UvrB N-terminal" evidence="1">
    <location>
        <begin position="13"/>
        <end position="249"/>
    </location>
</feature>
<evidence type="ECO:0000313" key="3">
    <source>
        <dbReference type="Proteomes" id="UP001499959"/>
    </source>
</evidence>